<dbReference type="SUPFAM" id="SSF53756">
    <property type="entry name" value="UDP-Glycosyltransferase/glycogen phosphorylase"/>
    <property type="match status" value="1"/>
</dbReference>
<dbReference type="InterPro" id="IPR051199">
    <property type="entry name" value="LPS_LOS_Heptosyltrfase"/>
</dbReference>
<dbReference type="Pfam" id="PF01075">
    <property type="entry name" value="Glyco_transf_9"/>
    <property type="match status" value="1"/>
</dbReference>
<dbReference type="EMBL" id="MLJW01000202">
    <property type="protein sequence ID" value="OIQ93689.1"/>
    <property type="molecule type" value="Genomic_DNA"/>
</dbReference>
<gene>
    <name evidence="3" type="primary">rfaF_15</name>
    <name evidence="3" type="ORF">GALL_243700</name>
</gene>
<evidence type="ECO:0000313" key="3">
    <source>
        <dbReference type="EMBL" id="OIQ93689.1"/>
    </source>
</evidence>
<reference evidence="3" key="1">
    <citation type="submission" date="2016-10" db="EMBL/GenBank/DDBJ databases">
        <title>Sequence of Gallionella enrichment culture.</title>
        <authorList>
            <person name="Poehlein A."/>
            <person name="Muehling M."/>
            <person name="Daniel R."/>
        </authorList>
    </citation>
    <scope>NUCLEOTIDE SEQUENCE</scope>
</reference>
<dbReference type="AlphaFoldDB" id="A0A1J5RD22"/>
<dbReference type="PANTHER" id="PTHR30160:SF7">
    <property type="entry name" value="ADP-HEPTOSE--LPS HEPTOSYLTRANSFERASE 2"/>
    <property type="match status" value="1"/>
</dbReference>
<protein>
    <submittedName>
        <fullName evidence="3">ADP-heptose--LPS heptosyltransferase 2</fullName>
        <ecNumber evidence="3">2.-.-.-</ecNumber>
    </submittedName>
</protein>
<dbReference type="GO" id="GO:0005829">
    <property type="term" value="C:cytosol"/>
    <property type="evidence" value="ECO:0007669"/>
    <property type="project" value="TreeGrafter"/>
</dbReference>
<dbReference type="PANTHER" id="PTHR30160">
    <property type="entry name" value="TETRAACYLDISACCHARIDE 4'-KINASE-RELATED"/>
    <property type="match status" value="1"/>
</dbReference>
<keyword evidence="1" id="KW-0328">Glycosyltransferase</keyword>
<organism evidence="3">
    <name type="scientific">mine drainage metagenome</name>
    <dbReference type="NCBI Taxonomy" id="410659"/>
    <lineage>
        <taxon>unclassified sequences</taxon>
        <taxon>metagenomes</taxon>
        <taxon>ecological metagenomes</taxon>
    </lineage>
</organism>
<accession>A0A1J5RD22</accession>
<dbReference type="InterPro" id="IPR002201">
    <property type="entry name" value="Glyco_trans_9"/>
</dbReference>
<dbReference type="GO" id="GO:0009244">
    <property type="term" value="P:lipopolysaccharide core region biosynthetic process"/>
    <property type="evidence" value="ECO:0007669"/>
    <property type="project" value="TreeGrafter"/>
</dbReference>
<evidence type="ECO:0000256" key="2">
    <source>
        <dbReference type="ARBA" id="ARBA00022679"/>
    </source>
</evidence>
<dbReference type="EC" id="2.-.-.-" evidence="3"/>
<dbReference type="Gene3D" id="3.40.50.2000">
    <property type="entry name" value="Glycogen Phosphorylase B"/>
    <property type="match status" value="2"/>
</dbReference>
<name>A0A1J5RD22_9ZZZZ</name>
<dbReference type="CDD" id="cd03789">
    <property type="entry name" value="GT9_LPS_heptosyltransferase"/>
    <property type="match status" value="1"/>
</dbReference>
<evidence type="ECO:0000256" key="1">
    <source>
        <dbReference type="ARBA" id="ARBA00022676"/>
    </source>
</evidence>
<proteinExistence type="predicted"/>
<keyword evidence="2 3" id="KW-0808">Transferase</keyword>
<sequence length="335" mass="35689">MSASSSPSRPASVLVYVGLDFVGDGLMKLPFVQALRAAFPEARITWLAGKGKTVYAGSLAPLVSGLLDEVIEEAGIGSKWWELLRRPLPHRAFDLIIDTQSRVLTSLILKRIRHGRFISPAAGWHLSDARPGPGWSKPPALITRLLDLVELASGQPPGLPAPLPGDALLDAEAERRLPHGPVYVGLAPGAGGKHKCWPLEHYIALALRLAKSGKVPVVLLGPQEQQWDAEIRDAVPGVMLPLDALSPPMLTIALGKRLAAAVANDSGTGHMLAASGVPLISLFGPTAPEKFAPRARRLTVLRAQDYSPGDSMEGIPLQIVADTIERVLERGRGDA</sequence>
<dbReference type="GO" id="GO:0008713">
    <property type="term" value="F:ADP-heptose-lipopolysaccharide heptosyltransferase activity"/>
    <property type="evidence" value="ECO:0007669"/>
    <property type="project" value="TreeGrafter"/>
</dbReference>
<comment type="caution">
    <text evidence="3">The sequence shown here is derived from an EMBL/GenBank/DDBJ whole genome shotgun (WGS) entry which is preliminary data.</text>
</comment>